<feature type="compositionally biased region" description="Basic and acidic residues" evidence="2">
    <location>
        <begin position="1731"/>
        <end position="1745"/>
    </location>
</feature>
<feature type="transmembrane region" description="Helical" evidence="3">
    <location>
        <begin position="245"/>
        <end position="264"/>
    </location>
</feature>
<dbReference type="RefSeq" id="XP_028535458.1">
    <property type="nucleotide sequence ID" value="XM_028679780.1"/>
</dbReference>
<dbReference type="OrthoDB" id="371154at2759"/>
<dbReference type="KEGG" id="prel:PRELSG_1467500"/>
<keyword evidence="3" id="KW-1133">Transmembrane helix</keyword>
<feature type="compositionally biased region" description="Polar residues" evidence="2">
    <location>
        <begin position="1664"/>
        <end position="1681"/>
    </location>
</feature>
<dbReference type="VEuPathDB" id="PlasmoDB:PRELSG_1467500"/>
<feature type="transmembrane region" description="Helical" evidence="3">
    <location>
        <begin position="270"/>
        <end position="291"/>
    </location>
</feature>
<feature type="region of interest" description="Disordered" evidence="2">
    <location>
        <begin position="1660"/>
        <end position="1705"/>
    </location>
</feature>
<dbReference type="OMA" id="FNIRHIY"/>
<accession>A0A1J1HFX5</accession>
<keyword evidence="5" id="KW-1185">Reference proteome</keyword>
<dbReference type="GeneID" id="39739107"/>
<keyword evidence="3" id="KW-0812">Transmembrane</keyword>
<evidence type="ECO:0000256" key="3">
    <source>
        <dbReference type="SAM" id="Phobius"/>
    </source>
</evidence>
<feature type="transmembrane region" description="Helical" evidence="3">
    <location>
        <begin position="431"/>
        <end position="451"/>
    </location>
</feature>
<organism evidence="4 5">
    <name type="scientific">Plasmodium relictum</name>
    <dbReference type="NCBI Taxonomy" id="85471"/>
    <lineage>
        <taxon>Eukaryota</taxon>
        <taxon>Sar</taxon>
        <taxon>Alveolata</taxon>
        <taxon>Apicomplexa</taxon>
        <taxon>Aconoidasida</taxon>
        <taxon>Haemosporida</taxon>
        <taxon>Plasmodiidae</taxon>
        <taxon>Plasmodium</taxon>
        <taxon>Plasmodium (Haemamoeba)</taxon>
    </lineage>
</organism>
<feature type="transmembrane region" description="Helical" evidence="3">
    <location>
        <begin position="6"/>
        <end position="23"/>
    </location>
</feature>
<keyword evidence="3" id="KW-0472">Membrane</keyword>
<name>A0A1J1HFX5_PLARL</name>
<keyword evidence="1" id="KW-0175">Coiled coil</keyword>
<evidence type="ECO:0000256" key="2">
    <source>
        <dbReference type="SAM" id="MobiDB-lite"/>
    </source>
</evidence>
<proteinExistence type="predicted"/>
<feature type="compositionally biased region" description="Basic and acidic residues" evidence="2">
    <location>
        <begin position="1685"/>
        <end position="1699"/>
    </location>
</feature>
<dbReference type="EMBL" id="LN835309">
    <property type="protein sequence ID" value="CRH02938.1"/>
    <property type="molecule type" value="Genomic_DNA"/>
</dbReference>
<evidence type="ECO:0000313" key="4">
    <source>
        <dbReference type="EMBL" id="CRH02938.1"/>
    </source>
</evidence>
<feature type="coiled-coil region" evidence="1">
    <location>
        <begin position="1287"/>
        <end position="1314"/>
    </location>
</feature>
<evidence type="ECO:0000313" key="5">
    <source>
        <dbReference type="Proteomes" id="UP000220158"/>
    </source>
</evidence>
<reference evidence="4 5" key="1">
    <citation type="submission" date="2015-04" db="EMBL/GenBank/DDBJ databases">
        <authorList>
            <consortium name="Pathogen Informatics"/>
        </authorList>
    </citation>
    <scope>NUCLEOTIDE SEQUENCE [LARGE SCALE GENOMIC DNA]</scope>
    <source>
        <strain evidence="4 5">SGS1</strain>
    </source>
</reference>
<feature type="region of interest" description="Disordered" evidence="2">
    <location>
        <begin position="1722"/>
        <end position="1750"/>
    </location>
</feature>
<protein>
    <submittedName>
        <fullName evidence="4">Rhoptry neck protein 3, putative</fullName>
    </submittedName>
</protein>
<evidence type="ECO:0000256" key="1">
    <source>
        <dbReference type="SAM" id="Coils"/>
    </source>
</evidence>
<dbReference type="Proteomes" id="UP000220158">
    <property type="component" value="Chromosome 14"/>
</dbReference>
<sequence>MDKYLFYFSCIYLFLNILICKNLENKNLIVIPRYKNLGKNLNKQIKSNYNLNLSKESSYKEYSLLSLKNSSIFNQYYVARLINTFLYRGFKTFGNFHRNVAIYESLTRTNYFFYLTVLNKKNVKSIIKLLDKSSKSKRKYEVFKKHLTSKFDWPTFNISDDIKNEMDQAILIYKKAKTDSYWSLVDALKGDGMLLTKTFFVVSFVQSIRGMIGVISHELLDVCFANAAVLNHIASFDRLLMNNTFGVIVGYVFKSFLLFFYPLMIPFRGAFAFVISAFCVTQLSKIIFAIYRKLRQLHRISYRKLTSVIYKLNLGNNSELHKYSTRLLYGDALIMIAKIWKLSYININEHLSGKNIYATLNNLFEKNLGTGFFDFSQSLYKYVMEALEDLKIIDSKDSDISTDFDYKNNTFKTTLLLLKITRKSLYYEEPYLRLAVASLLTKFYTMILVNIDHISRMNPKEYFYDDLEAEFRQIYGEQQNELFLQKLASDIIRKPFIKRNVLRINKGSIELALAIIKIKLLHFKPTLNRPYSSLYFDKQLKKQLNIAIRLLVRGSVGIISSLSNYGEKYSILKKCPFEIVQNLNKMCDYSTYEVKKMLFPIKIIINILIPLFLNYDDVLIDKKIINDIVLFFKVIIDIKEIYLYKYMKKVIDIIKKENNEDTKNITYEIEIENLIISESNKVIDEINSDKRNSLIFQDYSVKEGSLYLHNKDGEKFKFEFREDHIKDNFLRLMNQFDFDNPFKYQVPQIIFDPSNNNSGNLIVDSSNNTFEGKISPCYLHVNEDDDNLVVEAIHGVLWSSGVDQFNSYIFASMIGAVKQTFHQALSWKRALLSMVPTEFYEVHRKLMERTIQEKDKSQNYFIKRIRKYRFQFNKESFSFMFRTFLENALNKINFYDAEEAIIILVMSVLYSIYKNIEKYKIPLSETYKLYQQKLIESYYQPSKYLQNYESYTINLINKINHDKSEENDEKRKKIKNLTELKLSLDDDIVRNTKSLQLEIQSREKERDDILRYITSNYGEIPHYENFPHLPSQCLFLLYFEYETFMQNNIYGIEGVINLLRNRNIIRNPIRNIGIIQNNNTQFSSITYTDLIQILCSTHLFLKKENVSLDDMYRDENLDYVINHLLIIISLLRIEKKTDRYSWKRYLTIEKFLDKRRKLYKAPLRYLYLKLLKVQRLFVGMRRRILLAVGKRIKGKRFINILRPTRFFEIMEVSEMVNEYYPSAYIKFEDILIFSNVFHKFRNPLLRYTKNKESIREIINNYKLAPNTSKNNEHLLLRIFENLNFIIKRKLKIDLHNLKINKKDLEKNYDDKKDYILNELRLNQRLEEYLTQLIGFIKLLTDMNLTNHLFLRNLYNFIKFYVITGDLNYSINASSIFLCSRNYLNFILNSIQEFENFKKFMEELIAKHDFKKHHIDPYNFYIQCSSGDNIKNYKVLLNDEAKLSHYEDITKSNLPNFYKDYLILHLFYENLDIENIDLIYEGRDNTNNSGIPPQRNMYLSGSRNYSQNISFDDIGELNESIQNYLYLEKFLDETNIPSIPFQNFSLTRNGDNMLLSFTNNATTPHIYMENILDQFTIVGKSIIGEYYNKVKCSFVNYPTNLYYWIVLNPGKPKIETISKVGLIKEEDLKPQSSQGQEIKDDEEYILSNLFSDSNKVKISNDIDSDASTSAGENSEENPTNFVMSDDSTKDLSEKIESESDTKEDEETYHMRNLNAVMEALNDMNNTGNSTDTLKEENKKSPKDLPFTKKGPFSHLEIKHNKNIQNEHKLKNVENKSIIFLQAPKNKSLSFNTIMLRRKNRKIVNKNYGFFNRPYNIYVPDNGIFRNFDRVMKLVQTLISMNNFSVISTDSIIKKGIEEMSKKVDNNMMQSLNPFIHKMLIDLNKEVQKIKSNNEKEYRGPQATIIDLYKVIEIRLFNQYLIYPPIKRLNKNELNYVLNIINEGYYFYIRRILMKLNKDNIVKNKIVNFFSYLEEFKDLLDEEEIEQLHDLFTKSFTCRNIKCFDNLFNSFIIDHYNRRVTSSLNNEEIIGNYSHFISDNNALRDAFRYAYNTYFIPNRKKKSSRRQINLGTSVYNPQLSHREFILSLIEFGSNLELPHDMFNLFNIRHIYMNIGYMLISKKYRIKRSLRIFSHKYRFSYFRKTLSKNNVYIP</sequence>
<feature type="coiled-coil region" evidence="1">
    <location>
        <begin position="960"/>
        <end position="987"/>
    </location>
</feature>
<gene>
    <name evidence="4" type="primary">RON3</name>
    <name evidence="4" type="ORF">PRELSG_1467500</name>
</gene>